<proteinExistence type="predicted"/>
<sequence>MGGSFAPMDWFTGFSIVAISTGVTISVVVLIAVGSIRRSLNEGTLRQAQHIRSLSDSVAALTAQQQQAQARIQHLTEAQRRLSDEVNALGERLSDSDAVHRVSGTAKLLH</sequence>
<reference evidence="3 4" key="1">
    <citation type="submission" date="2018-12" db="EMBL/GenBank/DDBJ databases">
        <authorList>
            <person name="Yang Y."/>
        </authorList>
    </citation>
    <scope>NUCLEOTIDE SEQUENCE [LARGE SCALE GENOMIC DNA]</scope>
    <source>
        <strain evidence="3 4">L-25-5w-1</strain>
    </source>
</reference>
<feature type="transmembrane region" description="Helical" evidence="2">
    <location>
        <begin position="12"/>
        <end position="36"/>
    </location>
</feature>
<keyword evidence="4" id="KW-1185">Reference proteome</keyword>
<keyword evidence="2" id="KW-0812">Transmembrane</keyword>
<dbReference type="AlphaFoldDB" id="A0A431VHN5"/>
<evidence type="ECO:0000256" key="1">
    <source>
        <dbReference type="SAM" id="Coils"/>
    </source>
</evidence>
<keyword evidence="1" id="KW-0175">Coiled coil</keyword>
<comment type="caution">
    <text evidence="3">The sequence shown here is derived from an EMBL/GenBank/DDBJ whole genome shotgun (WGS) entry which is preliminary data.</text>
</comment>
<gene>
    <name evidence="3" type="ORF">EJ903_11065</name>
</gene>
<evidence type="ECO:0000313" key="3">
    <source>
        <dbReference type="EMBL" id="RTR20646.1"/>
    </source>
</evidence>
<accession>A0A431VHN5</accession>
<organism evidence="3 4">
    <name type="scientific">Azospirillum griseum</name>
    <dbReference type="NCBI Taxonomy" id="2496639"/>
    <lineage>
        <taxon>Bacteria</taxon>
        <taxon>Pseudomonadati</taxon>
        <taxon>Pseudomonadota</taxon>
        <taxon>Alphaproteobacteria</taxon>
        <taxon>Rhodospirillales</taxon>
        <taxon>Azospirillaceae</taxon>
        <taxon>Azospirillum</taxon>
    </lineage>
</organism>
<dbReference type="OrthoDB" id="7305908at2"/>
<keyword evidence="2" id="KW-0472">Membrane</keyword>
<feature type="coiled-coil region" evidence="1">
    <location>
        <begin position="51"/>
        <end position="92"/>
    </location>
</feature>
<evidence type="ECO:0000313" key="4">
    <source>
        <dbReference type="Proteomes" id="UP000277007"/>
    </source>
</evidence>
<keyword evidence="2" id="KW-1133">Transmembrane helix</keyword>
<dbReference type="EMBL" id="RXMA01000008">
    <property type="protein sequence ID" value="RTR20646.1"/>
    <property type="molecule type" value="Genomic_DNA"/>
</dbReference>
<name>A0A431VHN5_9PROT</name>
<dbReference type="Proteomes" id="UP000277007">
    <property type="component" value="Unassembled WGS sequence"/>
</dbReference>
<evidence type="ECO:0000256" key="2">
    <source>
        <dbReference type="SAM" id="Phobius"/>
    </source>
</evidence>
<protein>
    <submittedName>
        <fullName evidence="3">Uncharacterized protein</fullName>
    </submittedName>
</protein>